<keyword evidence="2" id="KW-1185">Reference proteome</keyword>
<evidence type="ECO:0000313" key="2">
    <source>
        <dbReference type="Proteomes" id="UP000290289"/>
    </source>
</evidence>
<proteinExistence type="predicted"/>
<gene>
    <name evidence="1" type="ORF">DVH24_028612</name>
</gene>
<evidence type="ECO:0000313" key="1">
    <source>
        <dbReference type="EMBL" id="RXH87112.1"/>
    </source>
</evidence>
<sequence length="89" mass="10044">MAREQKLRRTPIFPLGCTLEWSWVEHTHFSGEPVSFEGISSHLRPCYEAEIAAQLSAQDNKMSMILRALQMSDLQISMPAPDLTLPLTS</sequence>
<organism evidence="1 2">
    <name type="scientific">Malus domestica</name>
    <name type="common">Apple</name>
    <name type="synonym">Pyrus malus</name>
    <dbReference type="NCBI Taxonomy" id="3750"/>
    <lineage>
        <taxon>Eukaryota</taxon>
        <taxon>Viridiplantae</taxon>
        <taxon>Streptophyta</taxon>
        <taxon>Embryophyta</taxon>
        <taxon>Tracheophyta</taxon>
        <taxon>Spermatophyta</taxon>
        <taxon>Magnoliopsida</taxon>
        <taxon>eudicotyledons</taxon>
        <taxon>Gunneridae</taxon>
        <taxon>Pentapetalae</taxon>
        <taxon>rosids</taxon>
        <taxon>fabids</taxon>
        <taxon>Rosales</taxon>
        <taxon>Rosaceae</taxon>
        <taxon>Amygdaloideae</taxon>
        <taxon>Maleae</taxon>
        <taxon>Malus</taxon>
    </lineage>
</organism>
<dbReference type="EMBL" id="RDQH01000336">
    <property type="protein sequence ID" value="RXH87112.1"/>
    <property type="molecule type" value="Genomic_DNA"/>
</dbReference>
<reference evidence="1 2" key="1">
    <citation type="submission" date="2018-10" db="EMBL/GenBank/DDBJ databases">
        <title>A high-quality apple genome assembly.</title>
        <authorList>
            <person name="Hu J."/>
        </authorList>
    </citation>
    <scope>NUCLEOTIDE SEQUENCE [LARGE SCALE GENOMIC DNA]</scope>
    <source>
        <strain evidence="2">cv. HFTH1</strain>
        <tissue evidence="1">Young leaf</tissue>
    </source>
</reference>
<dbReference type="AlphaFoldDB" id="A0A498IZG7"/>
<comment type="caution">
    <text evidence="1">The sequence shown here is derived from an EMBL/GenBank/DDBJ whole genome shotgun (WGS) entry which is preliminary data.</text>
</comment>
<protein>
    <submittedName>
        <fullName evidence="1">Uncharacterized protein</fullName>
    </submittedName>
</protein>
<accession>A0A498IZG7</accession>
<dbReference type="Proteomes" id="UP000290289">
    <property type="component" value="Chromosome 10"/>
</dbReference>
<name>A0A498IZG7_MALDO</name>